<protein>
    <submittedName>
        <fullName evidence="2">Uncharacterized protein</fullName>
    </submittedName>
</protein>
<evidence type="ECO:0000313" key="3">
    <source>
        <dbReference type="Proteomes" id="UP001221757"/>
    </source>
</evidence>
<dbReference type="EMBL" id="JARKIE010000276">
    <property type="protein sequence ID" value="KAJ7658882.1"/>
    <property type="molecule type" value="Genomic_DNA"/>
</dbReference>
<evidence type="ECO:0000313" key="2">
    <source>
        <dbReference type="EMBL" id="KAJ7658882.1"/>
    </source>
</evidence>
<comment type="caution">
    <text evidence="2">The sequence shown here is derived from an EMBL/GenBank/DDBJ whole genome shotgun (WGS) entry which is preliminary data.</text>
</comment>
<proteinExistence type="predicted"/>
<keyword evidence="3" id="KW-1185">Reference proteome</keyword>
<sequence length="176" mass="19476">MEAFSEEMKAETETLAALSRDKHARKLEELKYKRRKLDFAAQKENHQREREKEQHQIQLLRLQLQIEHSNGRRALGRNTQPSADAGPVSDGSFVGNAPFAPTGPAFAASAPTKPAFAGNTPSTPTEPAFGESNVATSDNSNFAFNSFDFEHFDPALLGIDENTFSHLDLKLPSNTY</sequence>
<name>A0AAD7G2A4_MYCRO</name>
<dbReference type="Proteomes" id="UP001221757">
    <property type="component" value="Unassembled WGS sequence"/>
</dbReference>
<feature type="region of interest" description="Disordered" evidence="1">
    <location>
        <begin position="1"/>
        <end position="22"/>
    </location>
</feature>
<reference evidence="2" key="1">
    <citation type="submission" date="2023-03" db="EMBL/GenBank/DDBJ databases">
        <title>Massive genome expansion in bonnet fungi (Mycena s.s.) driven by repeated elements and novel gene families across ecological guilds.</title>
        <authorList>
            <consortium name="Lawrence Berkeley National Laboratory"/>
            <person name="Harder C.B."/>
            <person name="Miyauchi S."/>
            <person name="Viragh M."/>
            <person name="Kuo A."/>
            <person name="Thoen E."/>
            <person name="Andreopoulos B."/>
            <person name="Lu D."/>
            <person name="Skrede I."/>
            <person name="Drula E."/>
            <person name="Henrissat B."/>
            <person name="Morin E."/>
            <person name="Kohler A."/>
            <person name="Barry K."/>
            <person name="LaButti K."/>
            <person name="Morin E."/>
            <person name="Salamov A."/>
            <person name="Lipzen A."/>
            <person name="Mereny Z."/>
            <person name="Hegedus B."/>
            <person name="Baldrian P."/>
            <person name="Stursova M."/>
            <person name="Weitz H."/>
            <person name="Taylor A."/>
            <person name="Grigoriev I.V."/>
            <person name="Nagy L.G."/>
            <person name="Martin F."/>
            <person name="Kauserud H."/>
        </authorList>
    </citation>
    <scope>NUCLEOTIDE SEQUENCE</scope>
    <source>
        <strain evidence="2">CBHHK067</strain>
    </source>
</reference>
<feature type="compositionally biased region" description="Basic and acidic residues" evidence="1">
    <location>
        <begin position="1"/>
        <end position="12"/>
    </location>
</feature>
<evidence type="ECO:0000256" key="1">
    <source>
        <dbReference type="SAM" id="MobiDB-lite"/>
    </source>
</evidence>
<gene>
    <name evidence="2" type="ORF">B0H17DRAFT_1213089</name>
</gene>
<dbReference type="AlphaFoldDB" id="A0AAD7G2A4"/>
<accession>A0AAD7G2A4</accession>
<feature type="region of interest" description="Disordered" evidence="1">
    <location>
        <begin position="110"/>
        <end position="134"/>
    </location>
</feature>
<organism evidence="2 3">
    <name type="scientific">Mycena rosella</name>
    <name type="common">Pink bonnet</name>
    <name type="synonym">Agaricus rosellus</name>
    <dbReference type="NCBI Taxonomy" id="1033263"/>
    <lineage>
        <taxon>Eukaryota</taxon>
        <taxon>Fungi</taxon>
        <taxon>Dikarya</taxon>
        <taxon>Basidiomycota</taxon>
        <taxon>Agaricomycotina</taxon>
        <taxon>Agaricomycetes</taxon>
        <taxon>Agaricomycetidae</taxon>
        <taxon>Agaricales</taxon>
        <taxon>Marasmiineae</taxon>
        <taxon>Mycenaceae</taxon>
        <taxon>Mycena</taxon>
    </lineage>
</organism>
<feature type="region of interest" description="Disordered" evidence="1">
    <location>
        <begin position="74"/>
        <end position="96"/>
    </location>
</feature>